<feature type="transmembrane region" description="Helical" evidence="6">
    <location>
        <begin position="278"/>
        <end position="296"/>
    </location>
</feature>
<feature type="transmembrane region" description="Helical" evidence="6">
    <location>
        <begin position="94"/>
        <end position="117"/>
    </location>
</feature>
<sequence>MAELFNIIFTTGFGYSVLRVTTPILFAALGALISDRAGVINIALEGIMLTSALAGVIISATTQSAWIGLLGAVIVGALVGLLLAYFSLNLKTDIILSGIALNLMAAGGTVFVLFLVANNKGVSSGLKSKVIPNIDIPLIEKIPIIGPIFSGHNALTYISILSVIFIFYLLYKTPLGLKIRAVGENPNAADSVGISVRKIKYIALILSGMFAGFGGAYMSMGYLPYFTRNMTAGRGFIALAAEAMGGATPIGTFLTSLFFGFADALANNLQTLRVPPQFIYMIPYIATLIGLVIYASRKQSQIKRIKKQKIKQL</sequence>
<keyword evidence="3 6" id="KW-0812">Transmembrane</keyword>
<reference evidence="7 8" key="1">
    <citation type="submission" date="2020-07" db="EMBL/GenBank/DDBJ databases">
        <title>Vallitalea guaymasensis genome.</title>
        <authorList>
            <person name="Postec A."/>
        </authorList>
    </citation>
    <scope>NUCLEOTIDE SEQUENCE [LARGE SCALE GENOMIC DNA]</scope>
    <source>
        <strain evidence="7 8">Ra1766G1</strain>
    </source>
</reference>
<dbReference type="PANTHER" id="PTHR43370">
    <property type="entry name" value="SUGAR ABC TRANSPORTER INTEGRAL MEMBRANE PROTEIN-RELATED"/>
    <property type="match status" value="1"/>
</dbReference>
<evidence type="ECO:0000256" key="2">
    <source>
        <dbReference type="ARBA" id="ARBA00022475"/>
    </source>
</evidence>
<feature type="transmembrane region" description="Helical" evidence="6">
    <location>
        <begin position="235"/>
        <end position="258"/>
    </location>
</feature>
<organism evidence="7 8">
    <name type="scientific">Vallitalea guaymasensis</name>
    <dbReference type="NCBI Taxonomy" id="1185412"/>
    <lineage>
        <taxon>Bacteria</taxon>
        <taxon>Bacillati</taxon>
        <taxon>Bacillota</taxon>
        <taxon>Clostridia</taxon>
        <taxon>Lachnospirales</taxon>
        <taxon>Vallitaleaceae</taxon>
        <taxon>Vallitalea</taxon>
    </lineage>
</organism>
<dbReference type="PANTHER" id="PTHR43370:SF1">
    <property type="entry name" value="GUANOSINE ABC TRANSPORTER PERMEASE PROTEIN NUPQ"/>
    <property type="match status" value="1"/>
</dbReference>
<dbReference type="GO" id="GO:0005886">
    <property type="term" value="C:plasma membrane"/>
    <property type="evidence" value="ECO:0007669"/>
    <property type="project" value="UniProtKB-SubCell"/>
</dbReference>
<feature type="transmembrane region" description="Helical" evidence="6">
    <location>
        <begin position="154"/>
        <end position="171"/>
    </location>
</feature>
<proteinExistence type="predicted"/>
<dbReference type="Pfam" id="PF02653">
    <property type="entry name" value="BPD_transp_2"/>
    <property type="match status" value="1"/>
</dbReference>
<feature type="transmembrane region" description="Helical" evidence="6">
    <location>
        <begin position="12"/>
        <end position="33"/>
    </location>
</feature>
<keyword evidence="5 6" id="KW-0472">Membrane</keyword>
<feature type="transmembrane region" description="Helical" evidence="6">
    <location>
        <begin position="65"/>
        <end position="88"/>
    </location>
</feature>
<evidence type="ECO:0000256" key="3">
    <source>
        <dbReference type="ARBA" id="ARBA00022692"/>
    </source>
</evidence>
<keyword evidence="8" id="KW-1185">Reference proteome</keyword>
<name>A0A8J8MBV7_9FIRM</name>
<dbReference type="CDD" id="cd06580">
    <property type="entry name" value="TM_PBP1_transp_TpRbsC_like"/>
    <property type="match status" value="1"/>
</dbReference>
<evidence type="ECO:0000313" key="8">
    <source>
        <dbReference type="Proteomes" id="UP000677305"/>
    </source>
</evidence>
<dbReference type="InterPro" id="IPR001851">
    <property type="entry name" value="ABC_transp_permease"/>
</dbReference>
<dbReference type="RefSeq" id="WP_113673625.1">
    <property type="nucleotide sequence ID" value="NZ_CP058561.1"/>
</dbReference>
<evidence type="ECO:0000256" key="4">
    <source>
        <dbReference type="ARBA" id="ARBA00022989"/>
    </source>
</evidence>
<dbReference type="AlphaFoldDB" id="A0A8J8MBV7"/>
<keyword evidence="2" id="KW-1003">Cell membrane</keyword>
<dbReference type="Proteomes" id="UP000677305">
    <property type="component" value="Chromosome"/>
</dbReference>
<dbReference type="KEGG" id="vgu:HYG85_14770"/>
<evidence type="ECO:0000313" key="7">
    <source>
        <dbReference type="EMBL" id="QUH30107.1"/>
    </source>
</evidence>
<feature type="transmembrane region" description="Helical" evidence="6">
    <location>
        <begin position="201"/>
        <end position="223"/>
    </location>
</feature>
<feature type="transmembrane region" description="Helical" evidence="6">
    <location>
        <begin position="39"/>
        <end position="58"/>
    </location>
</feature>
<evidence type="ECO:0000256" key="6">
    <source>
        <dbReference type="SAM" id="Phobius"/>
    </source>
</evidence>
<comment type="subcellular location">
    <subcellularLocation>
        <location evidence="1">Cell membrane</location>
        <topology evidence="1">Multi-pass membrane protein</topology>
    </subcellularLocation>
</comment>
<protein>
    <submittedName>
        <fullName evidence="7">ABC transporter permease</fullName>
    </submittedName>
</protein>
<dbReference type="OrthoDB" id="9792579at2"/>
<keyword evidence="4 6" id="KW-1133">Transmembrane helix</keyword>
<gene>
    <name evidence="7" type="ORF">HYG85_14770</name>
</gene>
<evidence type="ECO:0000256" key="1">
    <source>
        <dbReference type="ARBA" id="ARBA00004651"/>
    </source>
</evidence>
<evidence type="ECO:0000256" key="5">
    <source>
        <dbReference type="ARBA" id="ARBA00023136"/>
    </source>
</evidence>
<accession>A0A8J8MBV7</accession>
<dbReference type="EMBL" id="CP058561">
    <property type="protein sequence ID" value="QUH30107.1"/>
    <property type="molecule type" value="Genomic_DNA"/>
</dbReference>
<dbReference type="GO" id="GO:0022857">
    <property type="term" value="F:transmembrane transporter activity"/>
    <property type="evidence" value="ECO:0007669"/>
    <property type="project" value="InterPro"/>
</dbReference>